<dbReference type="InterPro" id="IPR007594">
    <property type="entry name" value="RFT1"/>
</dbReference>
<dbReference type="Pfam" id="PF04506">
    <property type="entry name" value="Rft-1"/>
    <property type="match status" value="1"/>
</dbReference>
<evidence type="ECO:0000256" key="13">
    <source>
        <dbReference type="ARBA" id="ARBA00044793"/>
    </source>
</evidence>
<keyword evidence="7" id="KW-0999">Mitochondrion inner membrane</keyword>
<dbReference type="OrthoDB" id="18577at2759"/>
<dbReference type="STRING" id="1198029.A0A1U7LII4"/>
<evidence type="ECO:0000256" key="16">
    <source>
        <dbReference type="PIRSR" id="PIRSR607992-2"/>
    </source>
</evidence>
<dbReference type="CDD" id="cd03496">
    <property type="entry name" value="SQR_TypeC_CybS"/>
    <property type="match status" value="1"/>
</dbReference>
<comment type="subcellular location">
    <subcellularLocation>
        <location evidence="2 17">Endoplasmic reticulum membrane</location>
        <topology evidence="2 17">Multi-pass membrane protein</topology>
    </subcellularLocation>
    <subcellularLocation>
        <location evidence="1">Mitochondrion inner membrane</location>
        <topology evidence="1">Multi-pass membrane protein</topology>
    </subcellularLocation>
</comment>
<keyword evidence="16" id="KW-0479">Metal-binding</keyword>
<proteinExistence type="inferred from homology"/>
<dbReference type="FunFam" id="1.20.1300.10:FF:000007">
    <property type="entry name" value="Succinate dehydrogenase [ubiquinone] cytochrome b small subunit"/>
    <property type="match status" value="1"/>
</dbReference>
<dbReference type="InterPro" id="IPR034804">
    <property type="entry name" value="SQR/QFR_C/D"/>
</dbReference>
<dbReference type="GO" id="GO:0034203">
    <property type="term" value="P:glycolipid translocation"/>
    <property type="evidence" value="ECO:0007669"/>
    <property type="project" value="TreeGrafter"/>
</dbReference>
<feature type="transmembrane region" description="Helical" evidence="17">
    <location>
        <begin position="455"/>
        <end position="472"/>
    </location>
</feature>
<keyword evidence="17" id="KW-0813">Transport</keyword>
<evidence type="ECO:0000256" key="9">
    <source>
        <dbReference type="ARBA" id="ARBA00022946"/>
    </source>
</evidence>
<feature type="transmembrane region" description="Helical" evidence="17">
    <location>
        <begin position="373"/>
        <end position="389"/>
    </location>
</feature>
<comment type="caution">
    <text evidence="18">The sequence shown here is derived from an EMBL/GenBank/DDBJ whole genome shotgun (WGS) entry which is preliminary data.</text>
</comment>
<keyword evidence="10 17" id="KW-1133">Transmembrane helix</keyword>
<keyword evidence="9" id="KW-0809">Transit peptide</keyword>
<evidence type="ECO:0000256" key="7">
    <source>
        <dbReference type="ARBA" id="ARBA00022792"/>
    </source>
</evidence>
<evidence type="ECO:0000256" key="12">
    <source>
        <dbReference type="ARBA" id="ARBA00023136"/>
    </source>
</evidence>
<keyword evidence="16" id="KW-0408">Iron</keyword>
<dbReference type="GO" id="GO:0005743">
    <property type="term" value="C:mitochondrial inner membrane"/>
    <property type="evidence" value="ECO:0007669"/>
    <property type="project" value="UniProtKB-SubCell"/>
</dbReference>
<organism evidence="18 19">
    <name type="scientific">Neolecta irregularis (strain DAH-3)</name>
    <dbReference type="NCBI Taxonomy" id="1198029"/>
    <lineage>
        <taxon>Eukaryota</taxon>
        <taxon>Fungi</taxon>
        <taxon>Dikarya</taxon>
        <taxon>Ascomycota</taxon>
        <taxon>Taphrinomycotina</taxon>
        <taxon>Neolectales</taxon>
        <taxon>Neolectaceae</taxon>
        <taxon>Neolecta</taxon>
    </lineage>
</organism>
<comment type="caution">
    <text evidence="17">Lacks conserved residue(s) required for the propagation of feature annotation.</text>
</comment>
<evidence type="ECO:0000256" key="1">
    <source>
        <dbReference type="ARBA" id="ARBA00004448"/>
    </source>
</evidence>
<evidence type="ECO:0000256" key="14">
    <source>
        <dbReference type="ARBA" id="ARBA00045912"/>
    </source>
</evidence>
<dbReference type="OMA" id="RAYCAYI"/>
<evidence type="ECO:0000313" key="18">
    <source>
        <dbReference type="EMBL" id="OLL22454.1"/>
    </source>
</evidence>
<comment type="pathway">
    <text evidence="3">Protein modification; protein glycosylation.</text>
</comment>
<sequence>MGVQLLARAVSLCCTALVLRRTPADVYGFVAGRLELLAALVLALSRDPLRGALQRFALPCIQPAINTAWLAPLLGAPLALAAALALACTAPAPALPLLLPALALFLAGLLLQLATEPLYAVLHAQLLYPLRARAETAALLPRALLPLALHFLPSLSRSPLPFAAADLAAALLSFLVLYLHLHSSSARRQYCFVSFSPLSPSAQSSPSFPYPHSPSLALAKPLLAQTVVKLFLTQGDRLIFSFIASPQDQGAFAVASNYGSILARLFLAPIEDSSKDFFAKSLPTNSKNARKQAKFLLKTVLRIYFYMSCILFAFAIPYLPLFVQFLGKNWSKQLVPILHYYIFYLSIMAYNGIAEAFVSSVADRHVLKSQNRLFVACSCISAASGWILVKYFHLGARGLVLMNAISLSIRFVWSARFVIKYFEADVNELMDSQDSIDSSDSDPSDSSSLLNIWDLKLLTIFSIFCGTLARSFSTKWSAGEIGDLKFLVLGIALGLVYIILGALFEKRFLLSLYQFRPKVKSNNSDLNHPLPIILTMPPPSRISLSRLNINLLAGLHTSRISRIAPVQPQIIQGTVNDATPIPPPNKAHGSYHWTFERLISVALVPLIAAPFAAGSVYPVVDAILASTLVIHSHSGFDSMLTDYIPKRIYPKTAKTAGILLKTATGLVLLGLYEFETNDVGITEMIRRVWQA</sequence>
<comment type="similarity">
    <text evidence="4">Belongs to the CybS family.</text>
</comment>
<keyword evidence="6 17" id="KW-0812">Transmembrane</keyword>
<comment type="function">
    <text evidence="14 17">Intramembrane glycolipid transporter that operates in the biosynthetic pathway of dolichol-linked oligosaccharides, the glycan precursors employed in protein asparagine (N)-glycosylation. The sequential addition of sugars to dolichol pyrophosphate produces dolichol-linked oligosaccharides containing fourteen sugars, including two GlcNAcs, nine mannoses and three glucoses. Once assembled, the oligosaccharide is transferred from the lipid to nascent proteins by oligosaccharyltransferases. The assembly of dolichol-linked oligosaccharides begins on the cytosolic side of the endoplasmic reticulum membrane and finishes in its lumen. RFT1 could mediate the translocation of the cytosolically oriented intermediate DolPP-GlcNAc2Man5, produced by ALG11, into the ER lumen where dolichol-linked oligosaccharides assembly continues. However, the intramembrane lipid transporter activity could not be confirmed in vitro.</text>
</comment>
<keyword evidence="8 17" id="KW-0256">Endoplasmic reticulum</keyword>
<dbReference type="GO" id="GO:0046872">
    <property type="term" value="F:metal ion binding"/>
    <property type="evidence" value="ECO:0007669"/>
    <property type="project" value="UniProtKB-KW"/>
</dbReference>
<evidence type="ECO:0000256" key="3">
    <source>
        <dbReference type="ARBA" id="ARBA00004922"/>
    </source>
</evidence>
<keyword evidence="12 17" id="KW-0472">Membrane</keyword>
<keyword evidence="19" id="KW-1185">Reference proteome</keyword>
<feature type="binding site" description="axial binding residue" evidence="16">
    <location>
        <position position="631"/>
    </location>
    <ligand>
        <name>heme b</name>
        <dbReference type="ChEBI" id="CHEBI:60344"/>
        <note>ligand shared with SDHC</note>
    </ligand>
    <ligandPart>
        <name>Fe</name>
        <dbReference type="ChEBI" id="CHEBI:18248"/>
    </ligandPart>
</feature>
<dbReference type="GO" id="GO:0005789">
    <property type="term" value="C:endoplasmic reticulum membrane"/>
    <property type="evidence" value="ECO:0007669"/>
    <property type="project" value="UniProtKB-SubCell"/>
</dbReference>
<dbReference type="Pfam" id="PF05328">
    <property type="entry name" value="CybS"/>
    <property type="match status" value="1"/>
</dbReference>
<feature type="transmembrane region" description="Helical" evidence="17">
    <location>
        <begin position="66"/>
        <end position="92"/>
    </location>
</feature>
<dbReference type="InterPro" id="IPR007992">
    <property type="entry name" value="CybS"/>
</dbReference>
<evidence type="ECO:0000256" key="4">
    <source>
        <dbReference type="ARBA" id="ARBA00007294"/>
    </source>
</evidence>
<name>A0A1U7LII4_NEOID</name>
<dbReference type="AlphaFoldDB" id="A0A1U7LII4"/>
<evidence type="ECO:0000313" key="19">
    <source>
        <dbReference type="Proteomes" id="UP000186594"/>
    </source>
</evidence>
<evidence type="ECO:0000256" key="11">
    <source>
        <dbReference type="ARBA" id="ARBA00023128"/>
    </source>
</evidence>
<dbReference type="GO" id="GO:0006488">
    <property type="term" value="P:dolichol-linked oligosaccharide biosynthetic process"/>
    <property type="evidence" value="ECO:0007669"/>
    <property type="project" value="InterPro"/>
</dbReference>
<dbReference type="Proteomes" id="UP000186594">
    <property type="component" value="Unassembled WGS sequence"/>
</dbReference>
<dbReference type="PANTHER" id="PTHR13117">
    <property type="entry name" value="ENDOPLASMIC RETICULUM MULTISPAN TRANSMEMBRANE PROTEIN-RELATED"/>
    <property type="match status" value="1"/>
</dbReference>
<keyword evidence="11" id="KW-0496">Mitochondrion</keyword>
<evidence type="ECO:0000256" key="2">
    <source>
        <dbReference type="ARBA" id="ARBA00004477"/>
    </source>
</evidence>
<reference evidence="18 19" key="1">
    <citation type="submission" date="2016-04" db="EMBL/GenBank/DDBJ databases">
        <title>Evolutionary innovation and constraint leading to complex multicellularity in the Ascomycota.</title>
        <authorList>
            <person name="Cisse O."/>
            <person name="Nguyen A."/>
            <person name="Hewitt D.A."/>
            <person name="Jedd G."/>
            <person name="Stajich J.E."/>
        </authorList>
    </citation>
    <scope>NUCLEOTIDE SEQUENCE [LARGE SCALE GENOMIC DNA]</scope>
    <source>
        <strain evidence="18 19">DAH-3</strain>
    </source>
</reference>
<evidence type="ECO:0000256" key="5">
    <source>
        <dbReference type="ARBA" id="ARBA00010288"/>
    </source>
</evidence>
<accession>A0A1U7LII4</accession>
<dbReference type="GO" id="GO:0098796">
    <property type="term" value="C:membrane protein complex"/>
    <property type="evidence" value="ECO:0007669"/>
    <property type="project" value="UniProtKB-ARBA"/>
</dbReference>
<feature type="binding site" evidence="15">
    <location>
        <position position="643"/>
    </location>
    <ligand>
        <name>a ubiquinone</name>
        <dbReference type="ChEBI" id="CHEBI:16389"/>
        <note>ligand shared with IP/SDHB</note>
    </ligand>
</feature>
<dbReference type="EMBL" id="LXFE01003272">
    <property type="protein sequence ID" value="OLL22454.1"/>
    <property type="molecule type" value="Genomic_DNA"/>
</dbReference>
<protein>
    <recommendedName>
        <fullName evidence="13 17">Man(5)GlcNAc(2)-PP-dolichol translocation protein RFT1</fullName>
    </recommendedName>
</protein>
<evidence type="ECO:0000256" key="17">
    <source>
        <dbReference type="RuleBase" id="RU365067"/>
    </source>
</evidence>
<gene>
    <name evidence="18" type="ORF">NEOLI_004413</name>
</gene>
<feature type="transmembrane region" description="Helical" evidence="17">
    <location>
        <begin position="98"/>
        <end position="122"/>
    </location>
</feature>
<feature type="transmembrane region" description="Helical" evidence="17">
    <location>
        <begin position="159"/>
        <end position="179"/>
    </location>
</feature>
<dbReference type="PANTHER" id="PTHR13117:SF5">
    <property type="entry name" value="PROTEIN RFT1 HOMOLOG"/>
    <property type="match status" value="1"/>
</dbReference>
<feature type="transmembrane region" description="Helical" evidence="17">
    <location>
        <begin position="484"/>
        <end position="504"/>
    </location>
</feature>
<comment type="similarity">
    <text evidence="5 17">Belongs to the RFT1 family.</text>
</comment>
<evidence type="ECO:0000256" key="6">
    <source>
        <dbReference type="ARBA" id="ARBA00022692"/>
    </source>
</evidence>
<dbReference type="Gene3D" id="1.20.1300.10">
    <property type="entry name" value="Fumarate reductase/succinate dehydrogenase, transmembrane subunit"/>
    <property type="match status" value="1"/>
</dbReference>
<feature type="transmembrane region" description="Helical" evidence="17">
    <location>
        <begin position="338"/>
        <end position="361"/>
    </location>
</feature>
<feature type="transmembrane region" description="Helical" evidence="17">
    <location>
        <begin position="303"/>
        <end position="326"/>
    </location>
</feature>
<evidence type="ECO:0000256" key="10">
    <source>
        <dbReference type="ARBA" id="ARBA00022989"/>
    </source>
</evidence>
<evidence type="ECO:0000256" key="15">
    <source>
        <dbReference type="PIRSR" id="PIRSR607992-1"/>
    </source>
</evidence>
<evidence type="ECO:0000256" key="8">
    <source>
        <dbReference type="ARBA" id="ARBA00022824"/>
    </source>
</evidence>